<dbReference type="KEGG" id="lak:106153850"/>
<accession>A0A1S3HEB9</accession>
<dbReference type="AlphaFoldDB" id="A0A1S3HEB9"/>
<dbReference type="InParanoid" id="A0A1S3HEB9"/>
<evidence type="ECO:0000256" key="4">
    <source>
        <dbReference type="ARBA" id="ARBA00022723"/>
    </source>
</evidence>
<protein>
    <submittedName>
        <fullName evidence="10">Fucolectin-like</fullName>
    </submittedName>
</protein>
<dbReference type="InterPro" id="IPR006585">
    <property type="entry name" value="FTP1"/>
</dbReference>
<evidence type="ECO:0000256" key="6">
    <source>
        <dbReference type="ARBA" id="ARBA00022837"/>
    </source>
</evidence>
<comment type="similarity">
    <text evidence="2">Belongs to the fucolectin family.</text>
</comment>
<evidence type="ECO:0000256" key="2">
    <source>
        <dbReference type="ARBA" id="ARBA00010147"/>
    </source>
</evidence>
<dbReference type="GO" id="GO:0046872">
    <property type="term" value="F:metal ion binding"/>
    <property type="evidence" value="ECO:0007669"/>
    <property type="project" value="UniProtKB-KW"/>
</dbReference>
<dbReference type="PANTHER" id="PTHR45713">
    <property type="entry name" value="FTP DOMAIN-CONTAINING PROTEIN"/>
    <property type="match status" value="1"/>
</dbReference>
<dbReference type="Gene3D" id="2.60.120.260">
    <property type="entry name" value="Galactose-binding domain-like"/>
    <property type="match status" value="1"/>
</dbReference>
<dbReference type="OrthoDB" id="6068765at2759"/>
<dbReference type="Pfam" id="PF22633">
    <property type="entry name" value="F5_F8_type_C_2"/>
    <property type="match status" value="1"/>
</dbReference>
<evidence type="ECO:0000259" key="8">
    <source>
        <dbReference type="PROSITE" id="PS50948"/>
    </source>
</evidence>
<dbReference type="Proteomes" id="UP000085678">
    <property type="component" value="Unplaced"/>
</dbReference>
<evidence type="ECO:0000313" key="10">
    <source>
        <dbReference type="RefSeq" id="XP_013383414.1"/>
    </source>
</evidence>
<dbReference type="GeneID" id="106153850"/>
<dbReference type="GO" id="GO:0042806">
    <property type="term" value="F:fucose binding"/>
    <property type="evidence" value="ECO:0007669"/>
    <property type="project" value="UniProtKB-ARBA"/>
</dbReference>
<evidence type="ECO:0000256" key="5">
    <source>
        <dbReference type="ARBA" id="ARBA00022734"/>
    </source>
</evidence>
<dbReference type="PANTHER" id="PTHR45713:SF6">
    <property type="entry name" value="F5_8 TYPE C DOMAIN-CONTAINING PROTEIN"/>
    <property type="match status" value="1"/>
</dbReference>
<evidence type="ECO:0000256" key="3">
    <source>
        <dbReference type="ARBA" id="ARBA00011233"/>
    </source>
</evidence>
<dbReference type="InterPro" id="IPR051941">
    <property type="entry name" value="BG_Antigen-Binding_Lectin"/>
</dbReference>
<evidence type="ECO:0000256" key="7">
    <source>
        <dbReference type="ARBA" id="ARBA00023157"/>
    </source>
</evidence>
<keyword evidence="5" id="KW-0430">Lectin</keyword>
<proteinExistence type="inferred from homology"/>
<dbReference type="SMART" id="SM00607">
    <property type="entry name" value="FTP"/>
    <property type="match status" value="1"/>
</dbReference>
<reference evidence="10" key="1">
    <citation type="submission" date="2025-08" db="UniProtKB">
        <authorList>
            <consortium name="RefSeq"/>
        </authorList>
    </citation>
    <scope>IDENTIFICATION</scope>
    <source>
        <tissue evidence="10">Gonads</tissue>
    </source>
</reference>
<dbReference type="GO" id="GO:0001868">
    <property type="term" value="P:regulation of complement activation, lectin pathway"/>
    <property type="evidence" value="ECO:0007669"/>
    <property type="project" value="UniProtKB-ARBA"/>
</dbReference>
<evidence type="ECO:0000313" key="9">
    <source>
        <dbReference type="Proteomes" id="UP000085678"/>
    </source>
</evidence>
<evidence type="ECO:0000256" key="1">
    <source>
        <dbReference type="ARBA" id="ARBA00002219"/>
    </source>
</evidence>
<keyword evidence="6" id="KW-0106">Calcium</keyword>
<sequence length="266" mass="28869">MYELSMVPLKLLLVGVTVILLGTTLCRGCTQNLAKGKPAYQSSTYQNRYGITDLYYASRAVDGNYNDNGNHGSCSHTDAGQGGWWLVDLKTTARVAGVIITNRRDCCSYRLTNFEVKVGTSYDNSSSFTQYKLCASYPGQAPVGNTSLSCESPLTGRYVLIIKVGSDDQALQLCEVEVHGFRRSMKFKQVAADARATLVPLSTLNVGSLIECSISCMQRWKCAAINVLCAGNNQCVCELLPSTAQSGDLQARTGYSYYEDNCSGTA</sequence>
<dbReference type="GO" id="GO:0010185">
    <property type="term" value="P:regulation of cellular defense response"/>
    <property type="evidence" value="ECO:0007669"/>
    <property type="project" value="UniProtKB-ARBA"/>
</dbReference>
<keyword evidence="4" id="KW-0479">Metal-binding</keyword>
<dbReference type="InterPro" id="IPR008979">
    <property type="entry name" value="Galactose-bd-like_sf"/>
</dbReference>
<dbReference type="RefSeq" id="XP_013383414.1">
    <property type="nucleotide sequence ID" value="XM_013527960.1"/>
</dbReference>
<comment type="subunit">
    <text evidence="3">Homotrimer.</text>
</comment>
<comment type="function">
    <text evidence="1">Acts as a defensive agent. Recognizes blood group fucosylated oligosaccharides including A, B, H and Lewis B-type antigens. Does not recognize Lewis A antigen and has low affinity for monovalent haptens.</text>
</comment>
<dbReference type="InterPro" id="IPR003609">
    <property type="entry name" value="Pan_app"/>
</dbReference>
<feature type="domain" description="Apple" evidence="8">
    <location>
        <begin position="174"/>
        <end position="262"/>
    </location>
</feature>
<name>A0A1S3HEB9_LINAN</name>
<dbReference type="PROSITE" id="PS50948">
    <property type="entry name" value="PAN"/>
    <property type="match status" value="1"/>
</dbReference>
<gene>
    <name evidence="10" type="primary">LOC106153850</name>
</gene>
<keyword evidence="7" id="KW-1015">Disulfide bond</keyword>
<organism evidence="9 10">
    <name type="scientific">Lingula anatina</name>
    <name type="common">Brachiopod</name>
    <name type="synonym">Lingula unguis</name>
    <dbReference type="NCBI Taxonomy" id="7574"/>
    <lineage>
        <taxon>Eukaryota</taxon>
        <taxon>Metazoa</taxon>
        <taxon>Spiralia</taxon>
        <taxon>Lophotrochozoa</taxon>
        <taxon>Brachiopoda</taxon>
        <taxon>Linguliformea</taxon>
        <taxon>Lingulata</taxon>
        <taxon>Lingulida</taxon>
        <taxon>Linguloidea</taxon>
        <taxon>Lingulidae</taxon>
        <taxon>Lingula</taxon>
    </lineage>
</organism>
<keyword evidence="9" id="KW-1185">Reference proteome</keyword>
<dbReference type="SUPFAM" id="SSF49785">
    <property type="entry name" value="Galactose-binding domain-like"/>
    <property type="match status" value="1"/>
</dbReference>